<dbReference type="PANTHER" id="PTHR36838">
    <property type="entry name" value="AUXIN EFFLUX CARRIER FAMILY PROTEIN"/>
    <property type="match status" value="1"/>
</dbReference>
<feature type="transmembrane region" description="Helical" evidence="7">
    <location>
        <begin position="71"/>
        <end position="90"/>
    </location>
</feature>
<evidence type="ECO:0000256" key="6">
    <source>
        <dbReference type="ARBA" id="ARBA00023136"/>
    </source>
</evidence>
<feature type="transmembrane region" description="Helical" evidence="7">
    <location>
        <begin position="36"/>
        <end position="59"/>
    </location>
</feature>
<keyword evidence="3" id="KW-1003">Cell membrane</keyword>
<reference evidence="8 9" key="1">
    <citation type="submission" date="2013-03" db="EMBL/GenBank/DDBJ databases">
        <title>The Genome Sequence of Enterococcus sulfureus ATCC_49903 (PacBio/Illumina hybrid assembly).</title>
        <authorList>
            <consortium name="The Broad Institute Genomics Platform"/>
            <consortium name="The Broad Institute Genome Sequencing Center for Infectious Disease"/>
            <person name="Earl A."/>
            <person name="Russ C."/>
            <person name="Gilmore M."/>
            <person name="Surin D."/>
            <person name="Walker B."/>
            <person name="Young S."/>
            <person name="Zeng Q."/>
            <person name="Gargeya S."/>
            <person name="Fitzgerald M."/>
            <person name="Haas B."/>
            <person name="Abouelleil A."/>
            <person name="Allen A.W."/>
            <person name="Alvarado L."/>
            <person name="Arachchi H.M."/>
            <person name="Berlin A.M."/>
            <person name="Chapman S.B."/>
            <person name="Gainer-Dewar J."/>
            <person name="Goldberg J."/>
            <person name="Griggs A."/>
            <person name="Gujja S."/>
            <person name="Hansen M."/>
            <person name="Howarth C."/>
            <person name="Imamovic A."/>
            <person name="Ireland A."/>
            <person name="Larimer J."/>
            <person name="McCowan C."/>
            <person name="Murphy C."/>
            <person name="Pearson M."/>
            <person name="Poon T.W."/>
            <person name="Priest M."/>
            <person name="Roberts A."/>
            <person name="Saif S."/>
            <person name="Shea T."/>
            <person name="Sisk P."/>
            <person name="Sykes S."/>
            <person name="Wortman J."/>
            <person name="Nusbaum C."/>
            <person name="Birren B."/>
        </authorList>
    </citation>
    <scope>NUCLEOTIDE SEQUENCE [LARGE SCALE GENOMIC DNA]</scope>
    <source>
        <strain evidence="8 9">ATCC 49903</strain>
    </source>
</reference>
<evidence type="ECO:0000313" key="9">
    <source>
        <dbReference type="Proteomes" id="UP000015961"/>
    </source>
</evidence>
<feature type="transmembrane region" description="Helical" evidence="7">
    <location>
        <begin position="102"/>
        <end position="125"/>
    </location>
</feature>
<dbReference type="GO" id="GO:0055085">
    <property type="term" value="P:transmembrane transport"/>
    <property type="evidence" value="ECO:0007669"/>
    <property type="project" value="InterPro"/>
</dbReference>
<keyword evidence="9" id="KW-1185">Reference proteome</keyword>
<evidence type="ECO:0008006" key="10">
    <source>
        <dbReference type="Google" id="ProtNLM"/>
    </source>
</evidence>
<dbReference type="eggNOG" id="COG0679">
    <property type="taxonomic scope" value="Bacteria"/>
</dbReference>
<dbReference type="PANTHER" id="PTHR36838:SF1">
    <property type="entry name" value="SLR1864 PROTEIN"/>
    <property type="match status" value="1"/>
</dbReference>
<feature type="transmembrane region" description="Helical" evidence="7">
    <location>
        <begin position="175"/>
        <end position="196"/>
    </location>
</feature>
<dbReference type="Proteomes" id="UP000015961">
    <property type="component" value="Unassembled WGS sequence"/>
</dbReference>
<keyword evidence="2" id="KW-0813">Transport</keyword>
<dbReference type="GO" id="GO:0016020">
    <property type="term" value="C:membrane"/>
    <property type="evidence" value="ECO:0007669"/>
    <property type="project" value="UniProtKB-SubCell"/>
</dbReference>
<feature type="transmembrane region" description="Helical" evidence="7">
    <location>
        <begin position="208"/>
        <end position="227"/>
    </location>
</feature>
<keyword evidence="4 7" id="KW-0812">Transmembrane</keyword>
<keyword evidence="6 7" id="KW-0472">Membrane</keyword>
<dbReference type="PATRIC" id="fig|1140003.3.peg.715"/>
<sequence length="320" mass="33849">MNHIVQSLTIVLPILFVLVLGFLAGKKQAFGKSDQAIPVINELVLTFALPASLFVGTISVTRVQLAGEMDLFTGLLISLLLAYFLGLVVAKYCFKRNMVEASIAGLAVAFSAGPFYGPALLGSIYGTKSDVAVSIISLLLNVCIVPLATIVIKLNTTGKEHDSVGKMIGQSLYQAIIKTPFVWAPLIGFICVFIGIDFPKVVTSSLTLIGEATAGVAIFVAGMTIAAHHFKLTKEVLCITILKNIGLPLIFVAIAVLTHLKSGSVTFNEGLLLAALPSGPMIVLLSTKYKQYQQEASSILALSTVGMIITITIVISLLGV</sequence>
<dbReference type="InterPro" id="IPR004776">
    <property type="entry name" value="Mem_transp_PIN-like"/>
</dbReference>
<gene>
    <name evidence="8" type="ORF">I573_00715</name>
</gene>
<evidence type="ECO:0000256" key="2">
    <source>
        <dbReference type="ARBA" id="ARBA00022448"/>
    </source>
</evidence>
<feature type="transmembrane region" description="Helical" evidence="7">
    <location>
        <begin position="131"/>
        <end position="154"/>
    </location>
</feature>
<dbReference type="RefSeq" id="WP_016185211.1">
    <property type="nucleotide sequence ID" value="NZ_ASWO01000001.1"/>
</dbReference>
<comment type="subcellular location">
    <subcellularLocation>
        <location evidence="1">Membrane</location>
        <topology evidence="1">Multi-pass membrane protein</topology>
    </subcellularLocation>
</comment>
<feature type="transmembrane region" description="Helical" evidence="7">
    <location>
        <begin position="270"/>
        <end position="287"/>
    </location>
</feature>
<evidence type="ECO:0000313" key="8">
    <source>
        <dbReference type="EMBL" id="EOT87658.1"/>
    </source>
</evidence>
<dbReference type="STRING" id="1140003.OMY_00722"/>
<keyword evidence="5 7" id="KW-1133">Transmembrane helix</keyword>
<dbReference type="EMBL" id="ASWO01000001">
    <property type="protein sequence ID" value="EOT87658.1"/>
    <property type="molecule type" value="Genomic_DNA"/>
</dbReference>
<evidence type="ECO:0000256" key="4">
    <source>
        <dbReference type="ARBA" id="ARBA00022692"/>
    </source>
</evidence>
<dbReference type="OrthoDB" id="109606at2"/>
<feature type="transmembrane region" description="Helical" evidence="7">
    <location>
        <begin position="236"/>
        <end position="258"/>
    </location>
</feature>
<evidence type="ECO:0000256" key="3">
    <source>
        <dbReference type="ARBA" id="ARBA00022475"/>
    </source>
</evidence>
<comment type="caution">
    <text evidence="8">The sequence shown here is derived from an EMBL/GenBank/DDBJ whole genome shotgun (WGS) entry which is preliminary data.</text>
</comment>
<organism evidence="8 9">
    <name type="scientific">Enterococcus sulfureus ATCC 49903</name>
    <dbReference type="NCBI Taxonomy" id="1140003"/>
    <lineage>
        <taxon>Bacteria</taxon>
        <taxon>Bacillati</taxon>
        <taxon>Bacillota</taxon>
        <taxon>Bacilli</taxon>
        <taxon>Lactobacillales</taxon>
        <taxon>Enterococcaceae</taxon>
        <taxon>Enterococcus</taxon>
    </lineage>
</organism>
<accession>S0PG71</accession>
<evidence type="ECO:0000256" key="5">
    <source>
        <dbReference type="ARBA" id="ARBA00022989"/>
    </source>
</evidence>
<protein>
    <recommendedName>
        <fullName evidence="10">Auxin efflux carrier</fullName>
    </recommendedName>
</protein>
<feature type="transmembrane region" description="Helical" evidence="7">
    <location>
        <begin position="299"/>
        <end position="319"/>
    </location>
</feature>
<proteinExistence type="predicted"/>
<name>S0PG71_9ENTE</name>
<dbReference type="Pfam" id="PF03547">
    <property type="entry name" value="Mem_trans"/>
    <property type="match status" value="1"/>
</dbReference>
<evidence type="ECO:0000256" key="1">
    <source>
        <dbReference type="ARBA" id="ARBA00004141"/>
    </source>
</evidence>
<evidence type="ECO:0000256" key="7">
    <source>
        <dbReference type="SAM" id="Phobius"/>
    </source>
</evidence>
<feature type="transmembrane region" description="Helical" evidence="7">
    <location>
        <begin position="6"/>
        <end position="24"/>
    </location>
</feature>
<dbReference type="AlphaFoldDB" id="S0PG71"/>